<dbReference type="GO" id="GO:0008270">
    <property type="term" value="F:zinc ion binding"/>
    <property type="evidence" value="ECO:0007669"/>
    <property type="project" value="InterPro"/>
</dbReference>
<feature type="repeat" description="PPR" evidence="4">
    <location>
        <begin position="593"/>
        <end position="623"/>
    </location>
</feature>
<keyword evidence="2" id="KW-0677">Repeat</keyword>
<dbReference type="Gene3D" id="1.25.40.10">
    <property type="entry name" value="Tetratricopeptide repeat domain"/>
    <property type="match status" value="6"/>
</dbReference>
<dbReference type="Proteomes" id="UP001291623">
    <property type="component" value="Unassembled WGS sequence"/>
</dbReference>
<evidence type="ECO:0000313" key="6">
    <source>
        <dbReference type="EMBL" id="KAK4360850.1"/>
    </source>
</evidence>
<dbReference type="Pfam" id="PF20431">
    <property type="entry name" value="E_motif"/>
    <property type="match status" value="1"/>
</dbReference>
<dbReference type="FunFam" id="1.25.40.10:FF:001178">
    <property type="entry name" value="Pentatricopeptide repeat-containing protein, chloroplastic"/>
    <property type="match status" value="1"/>
</dbReference>
<dbReference type="FunFam" id="1.25.40.10:FF:001359">
    <property type="entry name" value="Pentatricopeptide repeat-containing protein At3g57430, chloroplastic"/>
    <property type="match status" value="1"/>
</dbReference>
<dbReference type="AlphaFoldDB" id="A0AAE1VHS1"/>
<proteinExistence type="inferred from homology"/>
<comment type="caution">
    <text evidence="6">The sequence shown here is derived from an EMBL/GenBank/DDBJ whole genome shotgun (WGS) entry which is preliminary data.</text>
</comment>
<dbReference type="EMBL" id="JAVYJV010000010">
    <property type="protein sequence ID" value="KAK4360850.1"/>
    <property type="molecule type" value="Genomic_DNA"/>
</dbReference>
<comment type="similarity">
    <text evidence="1">Belongs to the PPR family. PCMP-H subfamily.</text>
</comment>
<dbReference type="GO" id="GO:0003723">
    <property type="term" value="F:RNA binding"/>
    <property type="evidence" value="ECO:0007669"/>
    <property type="project" value="InterPro"/>
</dbReference>
<dbReference type="PANTHER" id="PTHR47926:SF514">
    <property type="entry name" value="TETRATRICOPEPTIDE-LIKE HELICAL DOMAIN SUPERFAMILY, DYW DOMAIN-CONTAINING PROTEIN"/>
    <property type="match status" value="1"/>
</dbReference>
<feature type="repeat" description="PPR" evidence="4">
    <location>
        <begin position="138"/>
        <end position="172"/>
    </location>
</feature>
<name>A0AAE1VHS1_9SOLA</name>
<dbReference type="FunFam" id="1.25.40.10:FF:002471">
    <property type="entry name" value="Pentatricopeptide repeat-containing protein chloroplastic"/>
    <property type="match status" value="1"/>
</dbReference>
<dbReference type="Pfam" id="PF14432">
    <property type="entry name" value="DYW_deaminase"/>
    <property type="match status" value="1"/>
</dbReference>
<dbReference type="PROSITE" id="PS51375">
    <property type="entry name" value="PPR"/>
    <property type="match status" value="6"/>
</dbReference>
<dbReference type="NCBIfam" id="TIGR00756">
    <property type="entry name" value="PPR"/>
    <property type="match status" value="5"/>
</dbReference>
<dbReference type="InterPro" id="IPR046849">
    <property type="entry name" value="E2_motif"/>
</dbReference>
<dbReference type="Pfam" id="PF20430">
    <property type="entry name" value="Eplus_motif"/>
    <property type="match status" value="1"/>
</dbReference>
<feature type="repeat" description="PPR" evidence="4">
    <location>
        <begin position="241"/>
        <end position="275"/>
    </location>
</feature>
<feature type="repeat" description="PPR" evidence="4">
    <location>
        <begin position="557"/>
        <end position="591"/>
    </location>
</feature>
<dbReference type="InterPro" id="IPR032867">
    <property type="entry name" value="DYW_dom"/>
</dbReference>
<feature type="domain" description="DYW" evidence="5">
    <location>
        <begin position="774"/>
        <end position="866"/>
    </location>
</feature>
<dbReference type="InterPro" id="IPR046960">
    <property type="entry name" value="PPR_At4g14850-like_plant"/>
</dbReference>
<dbReference type="PANTHER" id="PTHR47926">
    <property type="entry name" value="PENTATRICOPEPTIDE REPEAT-CONTAINING PROTEIN"/>
    <property type="match status" value="1"/>
</dbReference>
<dbReference type="FunFam" id="1.25.40.10:FF:000733">
    <property type="entry name" value="Pentatricopeptide repeat-containing protein, chloroplastic"/>
    <property type="match status" value="1"/>
</dbReference>
<evidence type="ECO:0000256" key="2">
    <source>
        <dbReference type="ARBA" id="ARBA00022737"/>
    </source>
</evidence>
<organism evidence="6 7">
    <name type="scientific">Anisodus tanguticus</name>
    <dbReference type="NCBI Taxonomy" id="243964"/>
    <lineage>
        <taxon>Eukaryota</taxon>
        <taxon>Viridiplantae</taxon>
        <taxon>Streptophyta</taxon>
        <taxon>Embryophyta</taxon>
        <taxon>Tracheophyta</taxon>
        <taxon>Spermatophyta</taxon>
        <taxon>Magnoliopsida</taxon>
        <taxon>eudicotyledons</taxon>
        <taxon>Gunneridae</taxon>
        <taxon>Pentapetalae</taxon>
        <taxon>asterids</taxon>
        <taxon>lamiids</taxon>
        <taxon>Solanales</taxon>
        <taxon>Solanaceae</taxon>
        <taxon>Solanoideae</taxon>
        <taxon>Hyoscyameae</taxon>
        <taxon>Anisodus</taxon>
    </lineage>
</organism>
<evidence type="ECO:0000256" key="1">
    <source>
        <dbReference type="ARBA" id="ARBA00006643"/>
    </source>
</evidence>
<accession>A0AAE1VHS1</accession>
<comment type="similarity">
    <text evidence="3">Belongs to the PPR family. PCMP-E subfamily.</text>
</comment>
<sequence>MSAWTCTLSSPSPLSFPLQHSFTQNPPTSETPSSAQWIDILRSQVRLNCFKDAIFTYIQMNAQGIRPDSFVFPAVLKAVTGLQDLNLGKQIHGAVVKFGYDTSSVTVSNSLIHLFGRCGGSGSIHDVYKVFDRITQRDQVSWNSLINALCKFEKWELALEAFRLMGLDGFEASSFTLVSMALACSNLPRTDGLRLGKQVHGYSLRIDDRKTYTNNALMSMYAKLGRVDDSKAVFELFADRDIVSWNTIISSFSQNDQFREALDNFRVMIGEEIKPDGVTISSVVPACSHLALLDVGKQIHCYVLKNDDLIGNSFVDSALVDMYCNCQQVESGRRVFDSALKRSIGLWNAMLAGYTQNGFFKEALMLFTEMMEFGISPNPTTVASVLPACVHCEAFTLKEVIHGYVIKLGFADEKYVQNALMDLYSRMGKINISTYIFDNMESKDIVSWNTIITGFVVCGYHEDALIMLHEMQTTKRNNDCENNVELRLKPNSITLMTVLPGCASLVALVKGKEIHAYAIRNALAMDIAVGSALVDMYAKCGCLDIARRVFDSMTTKNVITWNVLIMAYGMHGKGEEALELFKMMVLEGKVKPNNVTFITIFAGCSHSGMVDQGRQLFRKMKNAYGIEPTADHYACIVDLLGRAGHLEEAYQLVNEMPSKYNKIGAWSSLLGACRIHRNVELGEISARNLFELDPHVASHYVLLSNIYSSAGIWEKANMIRRNMKKFGVRKEPGCSWIEFGDEVHKFVAGDASHPQSEQLYGYLETLSEKMKKEGYVPDTSCVLHNVNEDEKENLLCGHSEKLAIAFGILNTPPGTTIRVAKNLRVCNDCHEAAKFISKIVKREIIVRDVRRFHHFRNGTCSCGDYW</sequence>
<dbReference type="InterPro" id="IPR011990">
    <property type="entry name" value="TPR-like_helical_dom_sf"/>
</dbReference>
<feature type="repeat" description="PPR" evidence="4">
    <location>
        <begin position="444"/>
        <end position="474"/>
    </location>
</feature>
<keyword evidence="7" id="KW-1185">Reference proteome</keyword>
<evidence type="ECO:0000256" key="4">
    <source>
        <dbReference type="PROSITE-ProRule" id="PRU00708"/>
    </source>
</evidence>
<gene>
    <name evidence="6" type="ORF">RND71_019802</name>
</gene>
<dbReference type="FunFam" id="1.25.40.10:FF:000205">
    <property type="entry name" value="Pentatricopeptide repeat-containing protein, mitochondrial"/>
    <property type="match status" value="1"/>
</dbReference>
<dbReference type="GO" id="GO:0005739">
    <property type="term" value="C:mitochondrion"/>
    <property type="evidence" value="ECO:0007669"/>
    <property type="project" value="UniProtKB-ARBA"/>
</dbReference>
<evidence type="ECO:0000313" key="7">
    <source>
        <dbReference type="Proteomes" id="UP001291623"/>
    </source>
</evidence>
<evidence type="ECO:0000256" key="3">
    <source>
        <dbReference type="ARBA" id="ARBA00061659"/>
    </source>
</evidence>
<dbReference type="Pfam" id="PF12854">
    <property type="entry name" value="PPR_1"/>
    <property type="match status" value="1"/>
</dbReference>
<evidence type="ECO:0000259" key="5">
    <source>
        <dbReference type="Pfam" id="PF14432"/>
    </source>
</evidence>
<dbReference type="Pfam" id="PF01535">
    <property type="entry name" value="PPR"/>
    <property type="match status" value="3"/>
</dbReference>
<dbReference type="Pfam" id="PF13041">
    <property type="entry name" value="PPR_2"/>
    <property type="match status" value="3"/>
</dbReference>
<protein>
    <recommendedName>
        <fullName evidence="5">DYW domain-containing protein</fullName>
    </recommendedName>
</protein>
<dbReference type="InterPro" id="IPR046848">
    <property type="entry name" value="E_motif"/>
</dbReference>
<reference evidence="6" key="1">
    <citation type="submission" date="2023-12" db="EMBL/GenBank/DDBJ databases">
        <title>Genome assembly of Anisodus tanguticus.</title>
        <authorList>
            <person name="Wang Y.-J."/>
        </authorList>
    </citation>
    <scope>NUCLEOTIDE SEQUENCE</scope>
    <source>
        <strain evidence="6">KB-2021</strain>
        <tissue evidence="6">Leaf</tissue>
    </source>
</reference>
<dbReference type="GO" id="GO:0009451">
    <property type="term" value="P:RNA modification"/>
    <property type="evidence" value="ECO:0007669"/>
    <property type="project" value="InterPro"/>
</dbReference>
<dbReference type="InterPro" id="IPR002885">
    <property type="entry name" value="PPR_rpt"/>
</dbReference>
<feature type="repeat" description="PPR" evidence="4">
    <location>
        <begin position="343"/>
        <end position="377"/>
    </location>
</feature>